<dbReference type="InParanoid" id="A0A0C3HKS9"/>
<reference evidence="4" key="2">
    <citation type="submission" date="2015-01" db="EMBL/GenBank/DDBJ databases">
        <title>Evolutionary Origins and Diversification of the Mycorrhizal Mutualists.</title>
        <authorList>
            <consortium name="DOE Joint Genome Institute"/>
            <consortium name="Mycorrhizal Genomics Consortium"/>
            <person name="Kohler A."/>
            <person name="Kuo A."/>
            <person name="Nagy L.G."/>
            <person name="Floudas D."/>
            <person name="Copeland A."/>
            <person name="Barry K.W."/>
            <person name="Cichocki N."/>
            <person name="Veneault-Fourrey C."/>
            <person name="LaButti K."/>
            <person name="Lindquist E.A."/>
            <person name="Lipzen A."/>
            <person name="Lundell T."/>
            <person name="Morin E."/>
            <person name="Murat C."/>
            <person name="Riley R."/>
            <person name="Ohm R."/>
            <person name="Sun H."/>
            <person name="Tunlid A."/>
            <person name="Henrissat B."/>
            <person name="Grigoriev I.V."/>
            <person name="Hibbett D.S."/>
            <person name="Martin F."/>
        </authorList>
    </citation>
    <scope>NUCLEOTIDE SEQUENCE [LARGE SCALE GENOMIC DNA]</scope>
    <source>
        <strain evidence="4">Zn</strain>
    </source>
</reference>
<dbReference type="AlphaFoldDB" id="A0A0C3HKS9"/>
<proteinExistence type="predicted"/>
<feature type="chain" id="PRO_5002178308" description="Hydrophobin" evidence="2">
    <location>
        <begin position="19"/>
        <end position="158"/>
    </location>
</feature>
<evidence type="ECO:0000313" key="3">
    <source>
        <dbReference type="EMBL" id="KIN03625.1"/>
    </source>
</evidence>
<dbReference type="EMBL" id="KN832873">
    <property type="protein sequence ID" value="KIN03625.1"/>
    <property type="molecule type" value="Genomic_DNA"/>
</dbReference>
<evidence type="ECO:0008006" key="5">
    <source>
        <dbReference type="Google" id="ProtNLM"/>
    </source>
</evidence>
<feature type="region of interest" description="Disordered" evidence="1">
    <location>
        <begin position="27"/>
        <end position="46"/>
    </location>
</feature>
<protein>
    <recommendedName>
        <fullName evidence="5">Hydrophobin</fullName>
    </recommendedName>
</protein>
<feature type="signal peptide" evidence="2">
    <location>
        <begin position="1"/>
        <end position="18"/>
    </location>
</feature>
<dbReference type="OrthoDB" id="3552888at2759"/>
<feature type="compositionally biased region" description="Pro residues" evidence="1">
    <location>
        <begin position="30"/>
        <end position="41"/>
    </location>
</feature>
<gene>
    <name evidence="3" type="ORF">OIDMADRAFT_26299</name>
</gene>
<name>A0A0C3HKS9_OIDMZ</name>
<dbReference type="HOGENOM" id="CLU_1669915_0_0_1"/>
<organism evidence="3 4">
    <name type="scientific">Oidiodendron maius (strain Zn)</name>
    <dbReference type="NCBI Taxonomy" id="913774"/>
    <lineage>
        <taxon>Eukaryota</taxon>
        <taxon>Fungi</taxon>
        <taxon>Dikarya</taxon>
        <taxon>Ascomycota</taxon>
        <taxon>Pezizomycotina</taxon>
        <taxon>Leotiomycetes</taxon>
        <taxon>Leotiomycetes incertae sedis</taxon>
        <taxon>Myxotrichaceae</taxon>
        <taxon>Oidiodendron</taxon>
    </lineage>
</organism>
<evidence type="ECO:0000313" key="4">
    <source>
        <dbReference type="Proteomes" id="UP000054321"/>
    </source>
</evidence>
<dbReference type="Proteomes" id="UP000054321">
    <property type="component" value="Unassembled WGS sequence"/>
</dbReference>
<evidence type="ECO:0000256" key="1">
    <source>
        <dbReference type="SAM" id="MobiDB-lite"/>
    </source>
</evidence>
<sequence length="158" mass="17003">MAATLLSFAPTAFVLVSAATSKVYQRPAEPEPVPEPFPEPIAQPDIETNNGPLAGVMCGTNQSPTSFLSLITAKTGSINGGQRPNSCTQVSCAHGVGISFCNDTLFPATVPYSIIETYAYDISVICFDEGKTSNGRKNFVDWQTSTRWLLHQQLILAF</sequence>
<evidence type="ECO:0000256" key="2">
    <source>
        <dbReference type="SAM" id="SignalP"/>
    </source>
</evidence>
<reference evidence="3 4" key="1">
    <citation type="submission" date="2014-04" db="EMBL/GenBank/DDBJ databases">
        <authorList>
            <consortium name="DOE Joint Genome Institute"/>
            <person name="Kuo A."/>
            <person name="Martino E."/>
            <person name="Perotto S."/>
            <person name="Kohler A."/>
            <person name="Nagy L.G."/>
            <person name="Floudas D."/>
            <person name="Copeland A."/>
            <person name="Barry K.W."/>
            <person name="Cichocki N."/>
            <person name="Veneault-Fourrey C."/>
            <person name="LaButti K."/>
            <person name="Lindquist E.A."/>
            <person name="Lipzen A."/>
            <person name="Lundell T."/>
            <person name="Morin E."/>
            <person name="Murat C."/>
            <person name="Sun H."/>
            <person name="Tunlid A."/>
            <person name="Henrissat B."/>
            <person name="Grigoriev I.V."/>
            <person name="Hibbett D.S."/>
            <person name="Martin F."/>
            <person name="Nordberg H.P."/>
            <person name="Cantor M.N."/>
            <person name="Hua S.X."/>
        </authorList>
    </citation>
    <scope>NUCLEOTIDE SEQUENCE [LARGE SCALE GENOMIC DNA]</scope>
    <source>
        <strain evidence="3 4">Zn</strain>
    </source>
</reference>
<accession>A0A0C3HKS9</accession>
<keyword evidence="2" id="KW-0732">Signal</keyword>
<keyword evidence="4" id="KW-1185">Reference proteome</keyword>